<keyword evidence="6 8" id="KW-1133">Transmembrane helix</keyword>
<dbReference type="EMBL" id="QXFM01000140">
    <property type="protein sequence ID" value="RIV80968.1"/>
    <property type="molecule type" value="Genomic_DNA"/>
</dbReference>
<accession>A0A3A1P3Q2</accession>
<dbReference type="Proteomes" id="UP000265366">
    <property type="component" value="Unassembled WGS sequence"/>
</dbReference>
<evidence type="ECO:0000256" key="7">
    <source>
        <dbReference type="ARBA" id="ARBA00023136"/>
    </source>
</evidence>
<keyword evidence="5" id="KW-0133">Cell shape</keyword>
<organism evidence="9 10">
    <name type="scientific">Aurantiacibacter xanthus</name>
    <dbReference type="NCBI Taxonomy" id="1784712"/>
    <lineage>
        <taxon>Bacteria</taxon>
        <taxon>Pseudomonadati</taxon>
        <taxon>Pseudomonadota</taxon>
        <taxon>Alphaproteobacteria</taxon>
        <taxon>Sphingomonadales</taxon>
        <taxon>Erythrobacteraceae</taxon>
        <taxon>Aurantiacibacter</taxon>
    </lineage>
</organism>
<feature type="transmembrane region" description="Helical" evidence="8">
    <location>
        <begin position="22"/>
        <end position="40"/>
    </location>
</feature>
<dbReference type="OrthoDB" id="7426601at2"/>
<dbReference type="InterPro" id="IPR007227">
    <property type="entry name" value="Cell_shape_determining_MreD"/>
</dbReference>
<evidence type="ECO:0000256" key="6">
    <source>
        <dbReference type="ARBA" id="ARBA00022989"/>
    </source>
</evidence>
<evidence type="ECO:0000256" key="2">
    <source>
        <dbReference type="ARBA" id="ARBA00007776"/>
    </source>
</evidence>
<comment type="caution">
    <text evidence="9">The sequence shown here is derived from an EMBL/GenBank/DDBJ whole genome shotgun (WGS) entry which is preliminary data.</text>
</comment>
<evidence type="ECO:0000256" key="1">
    <source>
        <dbReference type="ARBA" id="ARBA00004651"/>
    </source>
</evidence>
<feature type="transmembrane region" description="Helical" evidence="8">
    <location>
        <begin position="86"/>
        <end position="108"/>
    </location>
</feature>
<protein>
    <submittedName>
        <fullName evidence="9">Rod shape-determining protein MreD</fullName>
    </submittedName>
</protein>
<evidence type="ECO:0000313" key="10">
    <source>
        <dbReference type="Proteomes" id="UP000265366"/>
    </source>
</evidence>
<dbReference type="GO" id="GO:0008360">
    <property type="term" value="P:regulation of cell shape"/>
    <property type="evidence" value="ECO:0007669"/>
    <property type="project" value="UniProtKB-KW"/>
</dbReference>
<reference evidence="9 10" key="1">
    <citation type="submission" date="2018-08" db="EMBL/GenBank/DDBJ databases">
        <title>Erythrobacter zhengii sp.nov., a bacterium isolated from deep-sea sediment.</title>
        <authorList>
            <person name="Fang C."/>
            <person name="Wu Y.-H."/>
            <person name="Sun C."/>
            <person name="Wang H."/>
            <person name="Cheng H."/>
            <person name="Meng F.-X."/>
            <person name="Wang C.-S."/>
            <person name="Xu X.-W."/>
        </authorList>
    </citation>
    <scope>NUCLEOTIDE SEQUENCE [LARGE SCALE GENOMIC DNA]</scope>
    <source>
        <strain evidence="9 10">CCTCC AB 2015396</strain>
    </source>
</reference>
<evidence type="ECO:0000256" key="3">
    <source>
        <dbReference type="ARBA" id="ARBA00022475"/>
    </source>
</evidence>
<proteinExistence type="inferred from homology"/>
<keyword evidence="4 8" id="KW-0812">Transmembrane</keyword>
<evidence type="ECO:0000256" key="5">
    <source>
        <dbReference type="ARBA" id="ARBA00022960"/>
    </source>
</evidence>
<feature type="transmembrane region" description="Helical" evidence="8">
    <location>
        <begin position="147"/>
        <end position="172"/>
    </location>
</feature>
<gene>
    <name evidence="9" type="ORF">D2V17_18950</name>
</gene>
<keyword evidence="7 8" id="KW-0472">Membrane</keyword>
<name>A0A3A1P3Q2_9SPHN</name>
<dbReference type="GO" id="GO:0005886">
    <property type="term" value="C:plasma membrane"/>
    <property type="evidence" value="ECO:0007669"/>
    <property type="project" value="UniProtKB-SubCell"/>
</dbReference>
<keyword evidence="3" id="KW-1003">Cell membrane</keyword>
<feature type="transmembrane region" description="Helical" evidence="8">
    <location>
        <begin position="120"/>
        <end position="141"/>
    </location>
</feature>
<evidence type="ECO:0000256" key="8">
    <source>
        <dbReference type="SAM" id="Phobius"/>
    </source>
</evidence>
<sequence length="184" mass="20629">MEKLSPTARRDLFGSKINRDHWAVLVYGVPWLSIILASMVPMLPVIAPAPVVPPLAFMFLLAWRLLRPGVLPLWAGFPLGLCDDLLSGQPLGSSILLFSLTLIALDLFELRFPWRGFWQDWIVAAVLITLFLLLSAVFSAAKLDLLHFWLLAPQLLLSVVLFPIIVGAVAMLDRLRLLRVKRIN</sequence>
<evidence type="ECO:0000256" key="4">
    <source>
        <dbReference type="ARBA" id="ARBA00022692"/>
    </source>
</evidence>
<keyword evidence="10" id="KW-1185">Reference proteome</keyword>
<dbReference type="AlphaFoldDB" id="A0A3A1P3Q2"/>
<evidence type="ECO:0000313" key="9">
    <source>
        <dbReference type="EMBL" id="RIV80968.1"/>
    </source>
</evidence>
<dbReference type="Pfam" id="PF04093">
    <property type="entry name" value="MreD"/>
    <property type="match status" value="1"/>
</dbReference>
<comment type="subcellular location">
    <subcellularLocation>
        <location evidence="1">Cell membrane</location>
        <topology evidence="1">Multi-pass membrane protein</topology>
    </subcellularLocation>
</comment>
<comment type="similarity">
    <text evidence="2">Belongs to the MreD family.</text>
</comment>